<name>A0A1I2NSU1_9FLAO</name>
<reference evidence="2" key="1">
    <citation type="submission" date="2016-10" db="EMBL/GenBank/DDBJ databases">
        <authorList>
            <person name="Varghese N."/>
            <person name="Submissions S."/>
        </authorList>
    </citation>
    <scope>NUCLEOTIDE SEQUENCE [LARGE SCALE GENOMIC DNA]</scope>
    <source>
        <strain evidence="2">DSM 23515</strain>
    </source>
</reference>
<proteinExistence type="predicted"/>
<protein>
    <submittedName>
        <fullName evidence="1">Uncharacterized protein</fullName>
    </submittedName>
</protein>
<evidence type="ECO:0000313" key="1">
    <source>
        <dbReference type="EMBL" id="SFG04496.1"/>
    </source>
</evidence>
<gene>
    <name evidence="1" type="ORF">SAMN04488033_1234</name>
</gene>
<keyword evidence="2" id="KW-1185">Reference proteome</keyword>
<sequence>MFCVFMALVRVDNSRYSGFELFIFSITNCLLTDGTLCFLLRQLIIIHKY</sequence>
<dbReference type="AlphaFoldDB" id="A0A1I2NSU1"/>
<dbReference type="Proteomes" id="UP000199116">
    <property type="component" value="Unassembled WGS sequence"/>
</dbReference>
<evidence type="ECO:0000313" key="2">
    <source>
        <dbReference type="Proteomes" id="UP000199116"/>
    </source>
</evidence>
<organism evidence="1 2">
    <name type="scientific">Salegentibacter agarivorans</name>
    <dbReference type="NCBI Taxonomy" id="345907"/>
    <lineage>
        <taxon>Bacteria</taxon>
        <taxon>Pseudomonadati</taxon>
        <taxon>Bacteroidota</taxon>
        <taxon>Flavobacteriia</taxon>
        <taxon>Flavobacteriales</taxon>
        <taxon>Flavobacteriaceae</taxon>
        <taxon>Salegentibacter</taxon>
    </lineage>
</organism>
<accession>A0A1I2NSU1</accession>
<dbReference type="EMBL" id="FOOH01000023">
    <property type="protein sequence ID" value="SFG04496.1"/>
    <property type="molecule type" value="Genomic_DNA"/>
</dbReference>